<gene>
    <name evidence="2" type="ORF">VIM7927_01414</name>
</gene>
<feature type="region of interest" description="Disordered" evidence="1">
    <location>
        <begin position="1"/>
        <end position="32"/>
    </location>
</feature>
<dbReference type="Proteomes" id="UP000196125">
    <property type="component" value="Unassembled WGS sequence"/>
</dbReference>
<dbReference type="EMBL" id="FXXI01000002">
    <property type="protein sequence ID" value="SMS00172.1"/>
    <property type="molecule type" value="Genomic_DNA"/>
</dbReference>
<protein>
    <submittedName>
        <fullName evidence="2">Uncharacterized protein</fullName>
    </submittedName>
</protein>
<dbReference type="AlphaFoldDB" id="A0A1Y6IUK9"/>
<reference evidence="2 3" key="1">
    <citation type="submission" date="2017-05" db="EMBL/GenBank/DDBJ databases">
        <authorList>
            <person name="Song R."/>
            <person name="Chenine A.L."/>
            <person name="Ruprecht R.M."/>
        </authorList>
    </citation>
    <scope>NUCLEOTIDE SEQUENCE [LARGE SCALE GENOMIC DNA]</scope>
    <source>
        <strain evidence="2 3">CECT 7927</strain>
    </source>
</reference>
<evidence type="ECO:0000313" key="2">
    <source>
        <dbReference type="EMBL" id="SMS00172.1"/>
    </source>
</evidence>
<accession>A0A1Y6IUK9</accession>
<sequence length="32" mass="3370">MVEKNTKPVMKSATNASDPGGDTEAFVMGEIN</sequence>
<evidence type="ECO:0000313" key="3">
    <source>
        <dbReference type="Proteomes" id="UP000196125"/>
    </source>
</evidence>
<evidence type="ECO:0000256" key="1">
    <source>
        <dbReference type="SAM" id="MobiDB-lite"/>
    </source>
</evidence>
<name>A0A1Y6IUK9_9VIBR</name>
<organism evidence="2 3">
    <name type="scientific">Vibrio mangrovi</name>
    <dbReference type="NCBI Taxonomy" id="474394"/>
    <lineage>
        <taxon>Bacteria</taxon>
        <taxon>Pseudomonadati</taxon>
        <taxon>Pseudomonadota</taxon>
        <taxon>Gammaproteobacteria</taxon>
        <taxon>Vibrionales</taxon>
        <taxon>Vibrionaceae</taxon>
        <taxon>Vibrio</taxon>
    </lineage>
</organism>
<proteinExistence type="predicted"/>